<dbReference type="SMART" id="SM01060">
    <property type="entry name" value="Catalase"/>
    <property type="match status" value="1"/>
</dbReference>
<comment type="caution">
    <text evidence="12">The sequence shown here is derived from an EMBL/GenBank/DDBJ whole genome shotgun (WGS) entry which is preliminary data.</text>
</comment>
<comment type="similarity">
    <text evidence="1 7">Belongs to the catalase family.</text>
</comment>
<comment type="cofactor">
    <cofactor evidence="7">
        <name>heme</name>
        <dbReference type="ChEBI" id="CHEBI:30413"/>
    </cofactor>
</comment>
<evidence type="ECO:0000313" key="12">
    <source>
        <dbReference type="EMBL" id="OLF54276.1"/>
    </source>
</evidence>
<evidence type="ECO:0000256" key="1">
    <source>
        <dbReference type="ARBA" id="ARBA00005329"/>
    </source>
</evidence>
<dbReference type="AlphaFoldDB" id="A0A1Q8ER61"/>
<protein>
    <recommendedName>
        <fullName evidence="7">Catalase-related peroxidase</fullName>
        <ecNumber evidence="7">1.11.1.-</ecNumber>
    </recommendedName>
</protein>
<dbReference type="InterPro" id="IPR020835">
    <property type="entry name" value="Catalase_sf"/>
</dbReference>
<feature type="signal peptide" evidence="10">
    <location>
        <begin position="1"/>
        <end position="23"/>
    </location>
</feature>
<keyword evidence="4 7" id="KW-0479">Metal-binding</keyword>
<keyword evidence="3 7" id="KW-0349">Heme</keyword>
<dbReference type="SUPFAM" id="SSF56634">
    <property type="entry name" value="Heme-dependent catalase-like"/>
    <property type="match status" value="1"/>
</dbReference>
<gene>
    <name evidence="12" type="ORF">BTN82_14610</name>
</gene>
<evidence type="ECO:0000256" key="5">
    <source>
        <dbReference type="ARBA" id="ARBA00023002"/>
    </source>
</evidence>
<dbReference type="EC" id="1.11.1.-" evidence="7"/>
<dbReference type="InterPro" id="IPR024168">
    <property type="entry name" value="Catalase_SrpA-type_pred"/>
</dbReference>
<dbReference type="PROSITE" id="PS51402">
    <property type="entry name" value="CATALASE_3"/>
    <property type="match status" value="1"/>
</dbReference>
<evidence type="ECO:0000256" key="8">
    <source>
        <dbReference type="PIRSR" id="PIRSR000296-1"/>
    </source>
</evidence>
<dbReference type="Gene3D" id="2.40.180.10">
    <property type="entry name" value="Catalase core domain"/>
    <property type="match status" value="1"/>
</dbReference>
<accession>A0A1Q8ER61</accession>
<dbReference type="EMBL" id="MSCT01000010">
    <property type="protein sequence ID" value="OLF54276.1"/>
    <property type="molecule type" value="Genomic_DNA"/>
</dbReference>
<feature type="binding site" description="axial binding residue" evidence="9">
    <location>
        <position position="335"/>
    </location>
    <ligand>
        <name>heme</name>
        <dbReference type="ChEBI" id="CHEBI:30413"/>
    </ligand>
    <ligandPart>
        <name>Fe</name>
        <dbReference type="ChEBI" id="CHEBI:18248"/>
    </ligandPart>
</feature>
<dbReference type="GO" id="GO:0042744">
    <property type="term" value="P:hydrogen peroxide catabolic process"/>
    <property type="evidence" value="ECO:0007669"/>
    <property type="project" value="TreeGrafter"/>
</dbReference>
<feature type="domain" description="Catalase core" evidence="11">
    <location>
        <begin position="21"/>
        <end position="345"/>
    </location>
</feature>
<feature type="active site" evidence="8">
    <location>
        <position position="64"/>
    </location>
</feature>
<dbReference type="GO" id="GO:0046872">
    <property type="term" value="F:metal ion binding"/>
    <property type="evidence" value="ECO:0007669"/>
    <property type="project" value="UniProtKB-KW"/>
</dbReference>
<evidence type="ECO:0000256" key="6">
    <source>
        <dbReference type="ARBA" id="ARBA00023004"/>
    </source>
</evidence>
<evidence type="ECO:0000256" key="9">
    <source>
        <dbReference type="PIRSR" id="PIRSR000296-2"/>
    </source>
</evidence>
<dbReference type="RefSeq" id="WP_075119820.1">
    <property type="nucleotide sequence ID" value="NZ_MSCT01000010.1"/>
</dbReference>
<dbReference type="GO" id="GO:0004096">
    <property type="term" value="F:catalase activity"/>
    <property type="evidence" value="ECO:0007669"/>
    <property type="project" value="InterPro"/>
</dbReference>
<comment type="function">
    <text evidence="7">Has an organic peroxide-dependent peroxidase activity.</text>
</comment>
<dbReference type="PANTHER" id="PTHR11465">
    <property type="entry name" value="CATALASE"/>
    <property type="match status" value="1"/>
</dbReference>
<organism evidence="12 13">
    <name type="scientific">Pseudomonas chlororaphis</name>
    <dbReference type="NCBI Taxonomy" id="587753"/>
    <lineage>
        <taxon>Bacteria</taxon>
        <taxon>Pseudomonadati</taxon>
        <taxon>Pseudomonadota</taxon>
        <taxon>Gammaproteobacteria</taxon>
        <taxon>Pseudomonadales</taxon>
        <taxon>Pseudomonadaceae</taxon>
        <taxon>Pseudomonas</taxon>
    </lineage>
</organism>
<evidence type="ECO:0000256" key="4">
    <source>
        <dbReference type="ARBA" id="ARBA00022723"/>
    </source>
</evidence>
<name>A0A1Q8ER61_9PSED</name>
<dbReference type="InterPro" id="IPR011614">
    <property type="entry name" value="Catalase_core"/>
</dbReference>
<feature type="chain" id="PRO_5013045020" description="Catalase-related peroxidase" evidence="10">
    <location>
        <begin position="24"/>
        <end position="345"/>
    </location>
</feature>
<dbReference type="GO" id="GO:0005737">
    <property type="term" value="C:cytoplasm"/>
    <property type="evidence" value="ECO:0007669"/>
    <property type="project" value="TreeGrafter"/>
</dbReference>
<proteinExistence type="inferred from homology"/>
<evidence type="ECO:0000313" key="13">
    <source>
        <dbReference type="Proteomes" id="UP000185578"/>
    </source>
</evidence>
<dbReference type="CDD" id="cd08153">
    <property type="entry name" value="srpA_like"/>
    <property type="match status" value="1"/>
</dbReference>
<evidence type="ECO:0000256" key="10">
    <source>
        <dbReference type="SAM" id="SignalP"/>
    </source>
</evidence>
<dbReference type="GO" id="GO:0020037">
    <property type="term" value="F:heme binding"/>
    <property type="evidence" value="ECO:0007669"/>
    <property type="project" value="InterPro"/>
</dbReference>
<evidence type="ECO:0000259" key="11">
    <source>
        <dbReference type="SMART" id="SM01060"/>
    </source>
</evidence>
<sequence length="345" mass="36949">MGQPGRLVAALLLGALNMPLATAQAEDNPTTARSSAMGQEALYNALLDALYATFGQHAGFRVAHAKGILVQGTFVATRSAPQVSRALHFQGGVIPVRVRFSNFSGLPGTRDGDPTASPHGLAIRFSLPDGQSTDIVAHSFNGFPVATAQDFLGFLQGIAASVATPPDPAPLAGFLAGHPRARQFLDAPKPAPRSYISTEYFGVNALEFSNLDGERRMGRYRIEPLIDEPALSDEQAAAMPDDYLQDELATRLGKGPAKIRLVLQLAAPGDGVEDGSIPWSRTNQEVELGILTLDRLIPPAAQQAEQQRLDFNPGRLPDGIAPSADPMIEARQGIYERAMDRRRQP</sequence>
<dbReference type="PANTHER" id="PTHR11465:SF9">
    <property type="entry name" value="CATALASE"/>
    <property type="match status" value="1"/>
</dbReference>
<evidence type="ECO:0000256" key="2">
    <source>
        <dbReference type="ARBA" id="ARBA00022559"/>
    </source>
</evidence>
<keyword evidence="2 7" id="KW-0575">Peroxidase</keyword>
<dbReference type="InterPro" id="IPR018028">
    <property type="entry name" value="Catalase"/>
</dbReference>
<dbReference type="Pfam" id="PF00199">
    <property type="entry name" value="Catalase"/>
    <property type="match status" value="1"/>
</dbReference>
<dbReference type="Proteomes" id="UP000185578">
    <property type="component" value="Unassembled WGS sequence"/>
</dbReference>
<keyword evidence="10" id="KW-0732">Signal</keyword>
<dbReference type="Gene3D" id="1.20.1280.120">
    <property type="match status" value="1"/>
</dbReference>
<evidence type="ECO:0000256" key="7">
    <source>
        <dbReference type="PIRNR" id="PIRNR000296"/>
    </source>
</evidence>
<reference evidence="12 13" key="1">
    <citation type="submission" date="2016-12" db="EMBL/GenBank/DDBJ databases">
        <authorList>
            <person name="Song W.-J."/>
            <person name="Kurnit D.M."/>
        </authorList>
    </citation>
    <scope>NUCLEOTIDE SEQUENCE [LARGE SCALE GENOMIC DNA]</scope>
    <source>
        <strain evidence="12 13">PCL1601</strain>
    </source>
</reference>
<keyword evidence="6 7" id="KW-0408">Iron</keyword>
<keyword evidence="5 7" id="KW-0560">Oxidoreductase</keyword>
<evidence type="ECO:0000256" key="3">
    <source>
        <dbReference type="ARBA" id="ARBA00022617"/>
    </source>
</evidence>
<dbReference type="GO" id="GO:0042542">
    <property type="term" value="P:response to hydrogen peroxide"/>
    <property type="evidence" value="ECO:0007669"/>
    <property type="project" value="TreeGrafter"/>
</dbReference>
<dbReference type="PIRSF" id="PIRSF000296">
    <property type="entry name" value="SrpA"/>
    <property type="match status" value="1"/>
</dbReference>